<accession>A0A1Y1CQA8</accession>
<reference evidence="2" key="2">
    <citation type="journal article" date="2020" name="Antonie Van Leeuwenhoek">
        <title>Labilibaculum antarcticum sp. nov., a novel facultative anaerobic, psychrotorelant bacterium isolated from marine sediment of Antarctica.</title>
        <authorList>
            <person name="Watanabe M."/>
            <person name="Kojima H."/>
            <person name="Fukui M."/>
        </authorList>
    </citation>
    <scope>NUCLEOTIDE SEQUENCE [LARGE SCALE GENOMIC DNA]</scope>
    <source>
        <strain evidence="2">SPP2</strain>
    </source>
</reference>
<sequence>MDQFVWWIIENKTHLEIIDILNAQKESRPWVNYFTSESLMSPGNLNSACRIGYVPFSNCKQNCFYYLDQSRYIETIAAGGICTEIYWDSTPENLPEGWQGSVRRAYLESKIDEKKPNTIVALLAFTLSRYRKKGFSGKVISKMCIYGKENGYDYCIIPTLPPTQFEKPFINMTVDEIAKLKRDDGHYYDYWLRLHTQKGAQIIGTDKKSHRFVFSIKDFSKHVSSCPVNTSGEHLVTLDKALSLGRNGKNMWQKVYVNIEQDIVQFDWGCIWVQYDLKKLNFNL</sequence>
<evidence type="ECO:0000313" key="2">
    <source>
        <dbReference type="Proteomes" id="UP000218267"/>
    </source>
</evidence>
<dbReference type="Proteomes" id="UP000218267">
    <property type="component" value="Chromosome"/>
</dbReference>
<reference evidence="1 2" key="1">
    <citation type="journal article" date="2018" name="Mar. Genomics">
        <title>Complete genome sequence of Marinifilaceae bacterium strain SPP2, isolated from the Antarctic marine sediment.</title>
        <authorList>
            <person name="Watanabe M."/>
            <person name="Kojima H."/>
            <person name="Fukui M."/>
        </authorList>
    </citation>
    <scope>NUCLEOTIDE SEQUENCE [LARGE SCALE GENOMIC DNA]</scope>
    <source>
        <strain evidence="1 2">SPP2</strain>
    </source>
</reference>
<proteinExistence type="predicted"/>
<evidence type="ECO:0000313" key="1">
    <source>
        <dbReference type="EMBL" id="BAX82618.1"/>
    </source>
</evidence>
<dbReference type="AlphaFoldDB" id="A0A1Y1CQA8"/>
<name>A0A1Y1CQA8_9BACT</name>
<dbReference type="RefSeq" id="WP_096433077.1">
    <property type="nucleotide sequence ID" value="NZ_AP018042.1"/>
</dbReference>
<gene>
    <name evidence="1" type="ORF">ALGA_4328</name>
</gene>
<dbReference type="EMBL" id="AP018042">
    <property type="protein sequence ID" value="BAX82618.1"/>
    <property type="molecule type" value="Genomic_DNA"/>
</dbReference>
<dbReference type="Gene3D" id="3.40.630.30">
    <property type="match status" value="1"/>
</dbReference>
<organism evidence="1 2">
    <name type="scientific">Labilibaculum antarcticum</name>
    <dbReference type="NCBI Taxonomy" id="1717717"/>
    <lineage>
        <taxon>Bacteria</taxon>
        <taxon>Pseudomonadati</taxon>
        <taxon>Bacteroidota</taxon>
        <taxon>Bacteroidia</taxon>
        <taxon>Marinilabiliales</taxon>
        <taxon>Marinifilaceae</taxon>
        <taxon>Labilibaculum</taxon>
    </lineage>
</organism>
<dbReference type="OrthoDB" id="342444at2"/>
<protein>
    <submittedName>
        <fullName evidence="1">Uncharacterized protein</fullName>
    </submittedName>
</protein>
<dbReference type="KEGG" id="mbas:ALGA_4328"/>
<keyword evidence="2" id="KW-1185">Reference proteome</keyword>